<evidence type="ECO:0000256" key="1">
    <source>
        <dbReference type="ARBA" id="ARBA00023186"/>
    </source>
</evidence>
<accession>A0ABR7YV87</accession>
<dbReference type="InterPro" id="IPR001623">
    <property type="entry name" value="DnaJ_domain"/>
</dbReference>
<dbReference type="RefSeq" id="WP_190416553.1">
    <property type="nucleotide sequence ID" value="NZ_JAAOCA010000001.1"/>
</dbReference>
<dbReference type="InterPro" id="IPR029024">
    <property type="entry name" value="TerB-like"/>
</dbReference>
<dbReference type="InterPro" id="IPR036869">
    <property type="entry name" value="J_dom_sf"/>
</dbReference>
<dbReference type="PROSITE" id="PS50076">
    <property type="entry name" value="DNAJ_2"/>
    <property type="match status" value="1"/>
</dbReference>
<dbReference type="EMBL" id="JAAOCA010000001">
    <property type="protein sequence ID" value="MBD1597120.1"/>
    <property type="molecule type" value="Genomic_DNA"/>
</dbReference>
<evidence type="ECO:0000313" key="4">
    <source>
        <dbReference type="Proteomes" id="UP000805841"/>
    </source>
</evidence>
<dbReference type="SUPFAM" id="SSF158682">
    <property type="entry name" value="TerB-like"/>
    <property type="match status" value="1"/>
</dbReference>
<dbReference type="SMART" id="SM00271">
    <property type="entry name" value="DnaJ"/>
    <property type="match status" value="1"/>
</dbReference>
<organism evidence="3 4">
    <name type="scientific">Pseudomonas typographi</name>
    <dbReference type="NCBI Taxonomy" id="2715964"/>
    <lineage>
        <taxon>Bacteria</taxon>
        <taxon>Pseudomonadati</taxon>
        <taxon>Pseudomonadota</taxon>
        <taxon>Gammaproteobacteria</taxon>
        <taxon>Pseudomonadales</taxon>
        <taxon>Pseudomonadaceae</taxon>
        <taxon>Pseudomonas</taxon>
    </lineage>
</organism>
<dbReference type="PRINTS" id="PR00625">
    <property type="entry name" value="JDOMAIN"/>
</dbReference>
<dbReference type="Gene3D" id="1.10.287.110">
    <property type="entry name" value="DnaJ domain"/>
    <property type="match status" value="1"/>
</dbReference>
<comment type="caution">
    <text evidence="3">The sequence shown here is derived from an EMBL/GenBank/DDBJ whole genome shotgun (WGS) entry which is preliminary data.</text>
</comment>
<protein>
    <submittedName>
        <fullName evidence="3">DnaJ domain-containing protein</fullName>
    </submittedName>
</protein>
<feature type="domain" description="J" evidence="2">
    <location>
        <begin position="190"/>
        <end position="254"/>
    </location>
</feature>
<keyword evidence="4" id="KW-1185">Reference proteome</keyword>
<dbReference type="Pfam" id="PF05099">
    <property type="entry name" value="TerB"/>
    <property type="match status" value="1"/>
</dbReference>
<gene>
    <name evidence="3" type="ORF">HAQ05_00105</name>
</gene>
<dbReference type="CDD" id="cd06257">
    <property type="entry name" value="DnaJ"/>
    <property type="match status" value="1"/>
</dbReference>
<dbReference type="Proteomes" id="UP000805841">
    <property type="component" value="Unassembled WGS sequence"/>
</dbReference>
<dbReference type="InterPro" id="IPR007791">
    <property type="entry name" value="DjlA_N"/>
</dbReference>
<sequence length="255" mass="28791">MLWPVTLLGLLLGFAVANIPGAILGALLGQVVDRRLELYSWPQLRERLGGKPAMEQDELLFTFLGRLAKVNGRVDQSHIEQARLEMQRLGLNAAATARAIEAFNRGRDGKRSLRPYLRALQRKPTAAEGLLRAGWRMVWADYRAHPVECEWLVDCGHCMGWSTAQVHALSADYEPQQRQPLARRDEPYQAALRLLGVPAAAEPDQVKRAYRRLLSKHHPDKLEGAGASDGRVREATEYTRRLHDAYALIREREGF</sequence>
<dbReference type="SUPFAM" id="SSF46565">
    <property type="entry name" value="Chaperone J-domain"/>
    <property type="match status" value="1"/>
</dbReference>
<evidence type="ECO:0000313" key="3">
    <source>
        <dbReference type="EMBL" id="MBD1597120.1"/>
    </source>
</evidence>
<dbReference type="Pfam" id="PF00226">
    <property type="entry name" value="DnaJ"/>
    <property type="match status" value="1"/>
</dbReference>
<dbReference type="Gene3D" id="1.10.3680.10">
    <property type="entry name" value="TerB-like"/>
    <property type="match status" value="1"/>
</dbReference>
<keyword evidence="1" id="KW-0143">Chaperone</keyword>
<evidence type="ECO:0000259" key="2">
    <source>
        <dbReference type="PROSITE" id="PS50076"/>
    </source>
</evidence>
<name>A0ABR7YV87_9PSED</name>
<reference evidence="3 4" key="1">
    <citation type="journal article" date="2020" name="Insects">
        <title>Bacteria Belonging to Pseudomonas typographi sp. nov. from the Bark Beetle Ips typographus Have Genomic Potential to Aid in the Host Ecology.</title>
        <authorList>
            <person name="Peral-Aranega E."/>
            <person name="Saati-Santamaria Z."/>
            <person name="Kolarik M."/>
            <person name="Rivas R."/>
            <person name="Garcia-Fraile P."/>
        </authorList>
    </citation>
    <scope>NUCLEOTIDE SEQUENCE [LARGE SCALE GENOMIC DNA]</scope>
    <source>
        <strain evidence="3 4">CA3A</strain>
    </source>
</reference>
<proteinExistence type="predicted"/>